<dbReference type="RefSeq" id="WP_157819325.1">
    <property type="nucleotide sequence ID" value="NZ_CP018799.1"/>
</dbReference>
<dbReference type="Proteomes" id="UP000231701">
    <property type="component" value="Chromosome"/>
</dbReference>
<proteinExistence type="predicted"/>
<feature type="chain" id="PRO_5014752389" evidence="1">
    <location>
        <begin position="24"/>
        <end position="186"/>
    </location>
</feature>
<dbReference type="Pfam" id="PF03923">
    <property type="entry name" value="Lipoprotein_16"/>
    <property type="match status" value="1"/>
</dbReference>
<dbReference type="OrthoDB" id="5296035at2"/>
<accession>A0A2K8L074</accession>
<keyword evidence="2" id="KW-0449">Lipoprotein</keyword>
<protein>
    <submittedName>
        <fullName evidence="2">Putative lipoprotein</fullName>
    </submittedName>
</protein>
<organism evidence="2 3">
    <name type="scientific">Mariprofundus aestuarium</name>
    <dbReference type="NCBI Taxonomy" id="1921086"/>
    <lineage>
        <taxon>Bacteria</taxon>
        <taxon>Pseudomonadati</taxon>
        <taxon>Pseudomonadota</taxon>
        <taxon>Candidatius Mariprofundia</taxon>
        <taxon>Mariprofundales</taxon>
        <taxon>Mariprofundaceae</taxon>
        <taxon>Mariprofundus</taxon>
    </lineage>
</organism>
<evidence type="ECO:0000313" key="3">
    <source>
        <dbReference type="Proteomes" id="UP000231701"/>
    </source>
</evidence>
<dbReference type="AlphaFoldDB" id="A0A2K8L074"/>
<keyword evidence="1" id="KW-0732">Signal</keyword>
<reference evidence="2 3" key="1">
    <citation type="submission" date="2016-12" db="EMBL/GenBank/DDBJ databases">
        <title>Isolation and genomic insights into novel planktonic Zetaproteobacteria from stratified waters of the Chesapeake Bay.</title>
        <authorList>
            <person name="McAllister S.M."/>
            <person name="Kato S."/>
            <person name="Chan C.S."/>
            <person name="Chiu B.K."/>
            <person name="Field E.K."/>
        </authorList>
    </citation>
    <scope>NUCLEOTIDE SEQUENCE [LARGE SCALE GENOMIC DNA]</scope>
    <source>
        <strain evidence="2 3">CP-5</strain>
    </source>
</reference>
<evidence type="ECO:0000256" key="1">
    <source>
        <dbReference type="SAM" id="SignalP"/>
    </source>
</evidence>
<gene>
    <name evidence="2" type="ORF">Ga0123461_2289</name>
</gene>
<dbReference type="InterPro" id="IPR005619">
    <property type="entry name" value="Uncharacterised_YajG"/>
</dbReference>
<sequence length="186" mass="19858">MLKVKRNMMLMLMSLAMPLGVHAGEISTDVIYPKESAAIATGSGEVALWVEDARKSKLFGRAVDGEYLVPASDVAASLYAHMVTSLKAAGYQLVPYSAEIANGMLVRIQSIEYTATREMIKSTVAAKVVLESKMNHSTTTHSYRAAVEDQFALSPSSKENGETIGLALATAASSLLADFKLSDSAH</sequence>
<name>A0A2K8L074_MARES</name>
<evidence type="ECO:0000313" key="2">
    <source>
        <dbReference type="EMBL" id="ATX80690.1"/>
    </source>
</evidence>
<dbReference type="KEGG" id="maes:Ga0123461_2289"/>
<feature type="signal peptide" evidence="1">
    <location>
        <begin position="1"/>
        <end position="23"/>
    </location>
</feature>
<keyword evidence="3" id="KW-1185">Reference proteome</keyword>
<dbReference type="EMBL" id="CP018799">
    <property type="protein sequence ID" value="ATX80690.1"/>
    <property type="molecule type" value="Genomic_DNA"/>
</dbReference>